<feature type="region of interest" description="Disordered" evidence="20">
    <location>
        <begin position="135"/>
        <end position="162"/>
    </location>
</feature>
<dbReference type="InterPro" id="IPR000626">
    <property type="entry name" value="Ubiquitin-like_dom"/>
</dbReference>
<feature type="domain" description="Ubiquitin-like" evidence="21">
    <location>
        <begin position="483"/>
        <end position="558"/>
    </location>
</feature>
<evidence type="ECO:0000256" key="17">
    <source>
        <dbReference type="ARBA" id="ARBA00023274"/>
    </source>
</evidence>
<evidence type="ECO:0000313" key="22">
    <source>
        <dbReference type="EMBL" id="KAF7679163.1"/>
    </source>
</evidence>
<evidence type="ECO:0000259" key="21">
    <source>
        <dbReference type="PROSITE" id="PS50053"/>
    </source>
</evidence>
<evidence type="ECO:0000256" key="18">
    <source>
        <dbReference type="ARBA" id="ARBA00035124"/>
    </source>
</evidence>
<dbReference type="Pfam" id="PF00240">
    <property type="entry name" value="ubiquitin"/>
    <property type="match status" value="1"/>
</dbReference>
<dbReference type="PANTHER" id="PTHR31576">
    <property type="entry name" value="TATA BOX-BINDING PROTEIN-ASSOCIATED FACTOR RNA POLYMERASE I SUBUNIT B"/>
    <property type="match status" value="1"/>
</dbReference>
<dbReference type="PRINTS" id="PR00348">
    <property type="entry name" value="UBIQUITIN"/>
</dbReference>
<keyword evidence="16" id="KW-0539">Nucleus</keyword>
<dbReference type="InterPro" id="IPR011332">
    <property type="entry name" value="Ribosomal_zn-bd"/>
</dbReference>
<name>A0A8H7EHS0_9PLEO</name>
<keyword evidence="22" id="KW-0396">Initiation factor</keyword>
<keyword evidence="14" id="KW-0238">DNA-binding</keyword>
<dbReference type="PROSITE" id="PS00299">
    <property type="entry name" value="UBIQUITIN_1"/>
    <property type="match status" value="1"/>
</dbReference>
<evidence type="ECO:0000256" key="8">
    <source>
        <dbReference type="ARBA" id="ARBA00022499"/>
    </source>
</evidence>
<dbReference type="GO" id="GO:0042790">
    <property type="term" value="P:nucleolar large rRNA transcription by RNA polymerase I"/>
    <property type="evidence" value="ECO:0007669"/>
    <property type="project" value="TreeGrafter"/>
</dbReference>
<keyword evidence="11" id="KW-0862">Zinc</keyword>
<keyword evidence="23" id="KW-1185">Reference proteome</keyword>
<dbReference type="GO" id="GO:0005840">
    <property type="term" value="C:ribosome"/>
    <property type="evidence" value="ECO:0007669"/>
    <property type="project" value="UniProtKB-KW"/>
</dbReference>
<evidence type="ECO:0000256" key="16">
    <source>
        <dbReference type="ARBA" id="ARBA00023242"/>
    </source>
</evidence>
<dbReference type="SUPFAM" id="SSF57829">
    <property type="entry name" value="Zn-binding ribosomal proteins"/>
    <property type="match status" value="1"/>
</dbReference>
<dbReference type="GO" id="GO:1990904">
    <property type="term" value="C:ribonucleoprotein complex"/>
    <property type="evidence" value="ECO:0007669"/>
    <property type="project" value="UniProtKB-KW"/>
</dbReference>
<dbReference type="GO" id="GO:0003735">
    <property type="term" value="F:structural constituent of ribosome"/>
    <property type="evidence" value="ECO:0007669"/>
    <property type="project" value="InterPro"/>
</dbReference>
<evidence type="ECO:0000256" key="3">
    <source>
        <dbReference type="ARBA" id="ARBA00004604"/>
    </source>
</evidence>
<evidence type="ECO:0000256" key="13">
    <source>
        <dbReference type="ARBA" id="ARBA00023015"/>
    </source>
</evidence>
<dbReference type="GeneID" id="62201136"/>
<dbReference type="Pfam" id="PF20645">
    <property type="entry name" value="Rrn7_cyclin_C"/>
    <property type="match status" value="1"/>
</dbReference>
<evidence type="ECO:0000256" key="19">
    <source>
        <dbReference type="ARBA" id="ARBA00045962"/>
    </source>
</evidence>
<evidence type="ECO:0000256" key="14">
    <source>
        <dbReference type="ARBA" id="ARBA00023125"/>
    </source>
</evidence>
<feature type="non-terminal residue" evidence="22">
    <location>
        <position position="1"/>
    </location>
</feature>
<dbReference type="GO" id="GO:0000055">
    <property type="term" value="P:ribosomal large subunit export from nucleus"/>
    <property type="evidence" value="ECO:0007669"/>
    <property type="project" value="UniProtKB-ARBA"/>
</dbReference>
<organism evidence="22 23">
    <name type="scientific">Alternaria burnsii</name>
    <dbReference type="NCBI Taxonomy" id="1187904"/>
    <lineage>
        <taxon>Eukaryota</taxon>
        <taxon>Fungi</taxon>
        <taxon>Dikarya</taxon>
        <taxon>Ascomycota</taxon>
        <taxon>Pezizomycotina</taxon>
        <taxon>Dothideomycetes</taxon>
        <taxon>Pleosporomycetidae</taxon>
        <taxon>Pleosporales</taxon>
        <taxon>Pleosporineae</taxon>
        <taxon>Pleosporaceae</taxon>
        <taxon>Alternaria</taxon>
        <taxon>Alternaria sect. Alternaria</taxon>
    </lineage>
</organism>
<dbReference type="CDD" id="cd01803">
    <property type="entry name" value="Ubl_ubiquitin"/>
    <property type="match status" value="1"/>
</dbReference>
<evidence type="ECO:0000256" key="10">
    <source>
        <dbReference type="ARBA" id="ARBA00022771"/>
    </source>
</evidence>
<dbReference type="Pfam" id="PF01020">
    <property type="entry name" value="Ribosomal_L40e"/>
    <property type="match status" value="1"/>
</dbReference>
<comment type="subcellular location">
    <subcellularLocation>
        <location evidence="2">Cytoplasm</location>
    </subcellularLocation>
    <subcellularLocation>
        <location evidence="3">Nucleus</location>
        <location evidence="3">Nucleolus</location>
    </subcellularLocation>
</comment>
<evidence type="ECO:0000256" key="9">
    <source>
        <dbReference type="ARBA" id="ARBA00022723"/>
    </source>
</evidence>
<dbReference type="InterPro" id="IPR038587">
    <property type="entry name" value="Ribosomal_eL40_sf"/>
</dbReference>
<dbReference type="Pfam" id="PF20644">
    <property type="entry name" value="Rrn7_cyclin_N"/>
    <property type="match status" value="1"/>
</dbReference>
<dbReference type="FunFam" id="3.10.20.90:FF:000014">
    <property type="entry name" value="Ubiquitin-60S ribosomal L40 fusion"/>
    <property type="match status" value="1"/>
</dbReference>
<dbReference type="InterPro" id="IPR021752">
    <property type="entry name" value="TF_Rrn7_Zf"/>
</dbReference>
<comment type="similarity">
    <text evidence="4">Belongs to the RRN7/TAF1B family.</text>
</comment>
<dbReference type="SMART" id="SM01377">
    <property type="entry name" value="Ribosomal_L40e"/>
    <property type="match status" value="1"/>
</dbReference>
<dbReference type="InterPro" id="IPR019954">
    <property type="entry name" value="Ubiquitin_CS"/>
</dbReference>
<keyword evidence="17" id="KW-0687">Ribonucleoprotein</keyword>
<dbReference type="GO" id="GO:0070860">
    <property type="term" value="C:RNA polymerase I core factor complex"/>
    <property type="evidence" value="ECO:0007669"/>
    <property type="project" value="InterPro"/>
</dbReference>
<evidence type="ECO:0000256" key="11">
    <source>
        <dbReference type="ARBA" id="ARBA00022833"/>
    </source>
</evidence>
<dbReference type="InterPro" id="IPR019956">
    <property type="entry name" value="Ubiquitin_dom"/>
</dbReference>
<keyword evidence="12" id="KW-0689">Ribosomal protein</keyword>
<dbReference type="GO" id="GO:0008270">
    <property type="term" value="F:zinc ion binding"/>
    <property type="evidence" value="ECO:0007669"/>
    <property type="project" value="UniProtKB-KW"/>
</dbReference>
<dbReference type="RefSeq" id="XP_038789236.1">
    <property type="nucleotide sequence ID" value="XM_038927958.1"/>
</dbReference>
<dbReference type="FunFam" id="4.10.1060.50:FF:000001">
    <property type="entry name" value="ubiquitin-60S ribosomal protein L40"/>
    <property type="match status" value="1"/>
</dbReference>
<dbReference type="AlphaFoldDB" id="A0A8H7EHS0"/>
<evidence type="ECO:0000256" key="12">
    <source>
        <dbReference type="ARBA" id="ARBA00022980"/>
    </source>
</evidence>
<keyword evidence="7" id="KW-0963">Cytoplasm</keyword>
<dbReference type="InterPro" id="IPR029071">
    <property type="entry name" value="Ubiquitin-like_domsf"/>
</dbReference>
<evidence type="ECO:0000256" key="4">
    <source>
        <dbReference type="ARBA" id="ARBA00006899"/>
    </source>
</evidence>
<dbReference type="SMART" id="SM00213">
    <property type="entry name" value="UBQ"/>
    <property type="match status" value="1"/>
</dbReference>
<keyword evidence="15" id="KW-0804">Transcription</keyword>
<dbReference type="GO" id="GO:0003743">
    <property type="term" value="F:translation initiation factor activity"/>
    <property type="evidence" value="ECO:0007669"/>
    <property type="project" value="UniProtKB-KW"/>
</dbReference>
<dbReference type="GO" id="GO:0005737">
    <property type="term" value="C:cytoplasm"/>
    <property type="evidence" value="ECO:0007669"/>
    <property type="project" value="UniProtKB-SubCell"/>
</dbReference>
<evidence type="ECO:0000256" key="20">
    <source>
        <dbReference type="SAM" id="MobiDB-lite"/>
    </source>
</evidence>
<evidence type="ECO:0000256" key="6">
    <source>
        <dbReference type="ARBA" id="ARBA00010570"/>
    </source>
</evidence>
<protein>
    <submittedName>
        <fullName evidence="22">Rna polymerase i specific transcription initiation factor rrn7</fullName>
    </submittedName>
</protein>
<dbReference type="InterPro" id="IPR048538">
    <property type="entry name" value="Rrn7_cyclin_C"/>
</dbReference>
<reference evidence="22" key="2">
    <citation type="submission" date="2020-08" db="EMBL/GenBank/DDBJ databases">
        <title>Draft Genome Sequence of Cumin Blight Pathogen Alternaria burnsii.</title>
        <authorList>
            <person name="Feng Z."/>
        </authorList>
    </citation>
    <scope>NUCLEOTIDE SEQUENCE</scope>
    <source>
        <strain evidence="22">CBS107.38</strain>
    </source>
</reference>
<sequence>IIDYAQAYFMSTKGPVCGVENCRSRRYEEGEDGYLYCQNGHQQAGLVRGEDDDDYVGAARTVTRKKKEAEEDDKSTGRIYKGPRAFDLYLKCLQLILRHQLWYLVKDRGLPIELEAVTRDLWALRIAQLGDRIASHDEDSSESQSQQQIFSTLESEDDATDNEKGYLRDAKEKRNLRLSAAPNLKDCLVLCYLGIMTLRLPFTPGDIHAWATDGHLAYRRAIKLLPLTMRDRLPPAYHAVLDPSAPLTHTRFYKTLADLQISYSKDHGITWPALNVPLLLFRYLKELALPLELYDATRRLGDLLGYDFAPHYSGKKRLGIRHLAEAQLVSCLIICIKVLYPLDDEKRYPKSSSEPTAAVMSWQAWCEHMQAAEKSRRGDNGRFTTEQLTKLQEKDMLSMESQDMDQYLDFYASTFLDNAEIQRTRDIDDFRNALYDIFPINNEAQHPPQELSCEIPLGQRLEVVKAVHGAMNTMPVVAEDTGMQIFVKTLTGKTITLEVESSDTIDNVKSKIQDKEGIPPDQQRLIFAGKQLEDGRTLSDYNIQKESTLHLVLRLRGGIIEPSLKALASKYNCDKMICRKCYARLPPRAVNCRKKKCGHTNQLRPKKKLK</sequence>
<dbReference type="Gene3D" id="3.10.20.90">
    <property type="entry name" value="Phosphatidylinositol 3-kinase Catalytic Subunit, Chain A, domain 1"/>
    <property type="match status" value="1"/>
</dbReference>
<comment type="function">
    <text evidence="19">Component of the ribosome, a large ribonucleoprotein complex responsible for the synthesis of proteins in the cell. The small ribosomal subunit (SSU) binds messenger RNAs (mRNAs) and translates the encoded message by selecting cognate aminoacyl-transfer RNA (tRNA) molecules. The large subunit (LSU) contains the ribosomal catalytic site termed the peptidyl transferase center (PTC), which catalyzes the formation of peptide bonds, thereby polymerizing the amino acids delivered by tRNAs into a polypeptide chain. The nascent polypeptides leave the ribosome through a tunnel in the LSU and interact with protein factors that function in enzymatic processing, targeting, and the membrane insertion of nascent chains at the exit of the ribosomal tunnel. eL40 is essential for translation of a subset of cellular transcripts, including stress response transcripts, such as DDR2.</text>
</comment>
<comment type="similarity">
    <text evidence="6">In the C-terminal section; belongs to the eukaryotic ribosomal protein eL40 family.</text>
</comment>
<accession>A0A8H7EHS0</accession>
<keyword evidence="8" id="KW-1017">Isopeptide bond</keyword>
<comment type="caution">
    <text evidence="22">The sequence shown here is derived from an EMBL/GenBank/DDBJ whole genome shotgun (WGS) entry which is preliminary data.</text>
</comment>
<gene>
    <name evidence="22" type="ORF">GT037_002911</name>
</gene>
<evidence type="ECO:0000256" key="2">
    <source>
        <dbReference type="ARBA" id="ARBA00004496"/>
    </source>
</evidence>
<dbReference type="InterPro" id="IPR033599">
    <property type="entry name" value="TAF1B/Rrn7"/>
</dbReference>
<evidence type="ECO:0000256" key="15">
    <source>
        <dbReference type="ARBA" id="ARBA00023163"/>
    </source>
</evidence>
<comment type="function">
    <text evidence="1">Component of the 60S subunit of the ribosome.</text>
</comment>
<comment type="subunit">
    <text evidence="18">Part of the 60S ribosomal subunit.</text>
</comment>
<dbReference type="InterPro" id="IPR048540">
    <property type="entry name" value="Rrn7_cyclin_N"/>
</dbReference>
<keyword evidence="9" id="KW-0479">Metal-binding</keyword>
<dbReference type="SUPFAM" id="SSF54236">
    <property type="entry name" value="Ubiquitin-like"/>
    <property type="match status" value="1"/>
</dbReference>
<dbReference type="InterPro" id="IPR001975">
    <property type="entry name" value="Ribosomal_eL40_dom"/>
</dbReference>
<evidence type="ECO:0000313" key="23">
    <source>
        <dbReference type="Proteomes" id="UP000596902"/>
    </source>
</evidence>
<reference evidence="22" key="1">
    <citation type="submission" date="2020-01" db="EMBL/GenBank/DDBJ databases">
        <authorList>
            <person name="Feng Z.H.Z."/>
        </authorList>
    </citation>
    <scope>NUCLEOTIDE SEQUENCE</scope>
    <source>
        <strain evidence="22">CBS107.38</strain>
    </source>
</reference>
<dbReference type="Proteomes" id="UP000596902">
    <property type="component" value="Unassembled WGS sequence"/>
</dbReference>
<dbReference type="PROSITE" id="PS50053">
    <property type="entry name" value="UBIQUITIN_2"/>
    <property type="match status" value="1"/>
</dbReference>
<evidence type="ECO:0000256" key="7">
    <source>
        <dbReference type="ARBA" id="ARBA00022490"/>
    </source>
</evidence>
<keyword evidence="13" id="KW-0805">Transcription regulation</keyword>
<dbReference type="Pfam" id="PF11781">
    <property type="entry name" value="Zn_ribbon_RRN7"/>
    <property type="match status" value="1"/>
</dbReference>
<dbReference type="Gene3D" id="4.10.1060.50">
    <property type="match status" value="1"/>
</dbReference>
<proteinExistence type="inferred from homology"/>
<dbReference type="GO" id="GO:0016567">
    <property type="term" value="P:protein ubiquitination"/>
    <property type="evidence" value="ECO:0007669"/>
    <property type="project" value="UniProtKB-ARBA"/>
</dbReference>
<comment type="similarity">
    <text evidence="5">In the N-terminal section; belongs to the ubiquitin family.</text>
</comment>
<dbReference type="GO" id="GO:0001164">
    <property type="term" value="F:RNA polymerase I core promoter sequence-specific DNA binding"/>
    <property type="evidence" value="ECO:0007669"/>
    <property type="project" value="InterPro"/>
</dbReference>
<keyword evidence="10" id="KW-0863">Zinc-finger</keyword>
<dbReference type="EMBL" id="JAAABM010000003">
    <property type="protein sequence ID" value="KAF7679163.1"/>
    <property type="molecule type" value="Genomic_DNA"/>
</dbReference>
<evidence type="ECO:0000256" key="5">
    <source>
        <dbReference type="ARBA" id="ARBA00008373"/>
    </source>
</evidence>
<keyword evidence="22" id="KW-0648">Protein biosynthesis</keyword>
<evidence type="ECO:0000256" key="1">
    <source>
        <dbReference type="ARBA" id="ARBA00002241"/>
    </source>
</evidence>
<dbReference type="PANTHER" id="PTHR31576:SF2">
    <property type="entry name" value="TATA BOX-BINDING PROTEIN-ASSOCIATED FACTOR RNA POLYMERASE I SUBUNIT B"/>
    <property type="match status" value="1"/>
</dbReference>